<accession>A0ABX0Y9R3</accession>
<dbReference type="Pfam" id="PF00664">
    <property type="entry name" value="ABC_membrane"/>
    <property type="match status" value="1"/>
</dbReference>
<feature type="domain" description="ABC transporter" evidence="8">
    <location>
        <begin position="331"/>
        <end position="566"/>
    </location>
</feature>
<dbReference type="InterPro" id="IPR027417">
    <property type="entry name" value="P-loop_NTPase"/>
</dbReference>
<dbReference type="CDD" id="cd18586">
    <property type="entry name" value="ABC_6TM_PrtD_like"/>
    <property type="match status" value="1"/>
</dbReference>
<reference evidence="10 11" key="1">
    <citation type="submission" date="2020-03" db="EMBL/GenBank/DDBJ databases">
        <authorList>
            <person name="Wang L."/>
            <person name="He N."/>
            <person name="Li Y."/>
            <person name="Fang Y."/>
            <person name="Zhang F."/>
        </authorList>
    </citation>
    <scope>NUCLEOTIDE SEQUENCE [LARGE SCALE GENOMIC DNA]</scope>
    <source>
        <strain evidence="11">hsmgli-8</strain>
    </source>
</reference>
<dbReference type="Pfam" id="PF00005">
    <property type="entry name" value="ABC_tran"/>
    <property type="match status" value="1"/>
</dbReference>
<dbReference type="InterPro" id="IPR017871">
    <property type="entry name" value="ABC_transporter-like_CS"/>
</dbReference>
<keyword evidence="4" id="KW-0067">ATP-binding</keyword>
<comment type="subcellular location">
    <subcellularLocation>
        <location evidence="1">Cell membrane</location>
        <topology evidence="1">Multi-pass membrane protein</topology>
    </subcellularLocation>
</comment>
<dbReference type="RefSeq" id="WP_168081030.1">
    <property type="nucleotide sequence ID" value="NZ_JAAVJI010000001.1"/>
</dbReference>
<dbReference type="SMART" id="SM00382">
    <property type="entry name" value="AAA"/>
    <property type="match status" value="1"/>
</dbReference>
<dbReference type="InterPro" id="IPR039421">
    <property type="entry name" value="Type_1_exporter"/>
</dbReference>
<keyword evidence="3" id="KW-0547">Nucleotide-binding</keyword>
<dbReference type="InterPro" id="IPR047957">
    <property type="entry name" value="ABC_AprD-like_6TM"/>
</dbReference>
<sequence>MRLTLDPRNDIDAALLKYRRVFWSLAVFSGVINLLVLVPSLYMMQVYDRVLTSRNETTLIMLTLIAMGLFMLSGVIEWLRGQVMIRMSAGIDAGLAQRLFDAAFSRSLRKADSNPAQVFSDLTQVRQFITGQGLLAMLDAPWLPVFMVIAFLFHPWFGVLSLVVALTLVGLALWGELSTRPSLAQANGLAMKANLYVNSSLHNAEVIQAMGMLPALRKRWSWLQQGMIASQAVASDRGARISAMTRFVRIAAQSLSLGLGALLVLEGQISGGMMIAMSLLLGRALAPVEVAIGSWKQFVGARQSYQRLSNLLAEEPEAVPPMALPPPTGAIKVEKLQIKAPGAQEAIVRGVDFQLAKGEILAVIGPSASGKSTLARALVGIWPTVEGAVRLDGAPLDQWAPEALGPHLGYLPQDIELFDGSIAENIARFGDLASEPIIEAARHAGIHEMILRFPQGYDTVLGPGGHGLSGGQKQRIGLARAVFGQPALIVLDEPNSNLDEAGEQALVHALRALKTAGSTIIMITHRPSVLGVVDKILVLADGRQQLFGSRDQVLKAVLPPASGPTPVKEARSDA</sequence>
<dbReference type="CDD" id="cd03246">
    <property type="entry name" value="ABCC_Protease_Secretion"/>
    <property type="match status" value="1"/>
</dbReference>
<feature type="transmembrane region" description="Helical" evidence="7">
    <location>
        <begin position="21"/>
        <end position="47"/>
    </location>
</feature>
<dbReference type="PANTHER" id="PTHR24221:SF248">
    <property type="entry name" value="ABC TRANSPORTER TRANSMEMBRANE REGION"/>
    <property type="match status" value="1"/>
</dbReference>
<comment type="caution">
    <text evidence="10">The sequence shown here is derived from an EMBL/GenBank/DDBJ whole genome shotgun (WGS) entry which is preliminary data.</text>
</comment>
<evidence type="ECO:0000256" key="4">
    <source>
        <dbReference type="ARBA" id="ARBA00022840"/>
    </source>
</evidence>
<keyword evidence="6 7" id="KW-0472">Membrane</keyword>
<gene>
    <name evidence="10" type="ORF">HBH25_02170</name>
</gene>
<evidence type="ECO:0000256" key="7">
    <source>
        <dbReference type="SAM" id="Phobius"/>
    </source>
</evidence>
<feature type="transmembrane region" description="Helical" evidence="7">
    <location>
        <begin position="59"/>
        <end position="79"/>
    </location>
</feature>
<evidence type="ECO:0000256" key="3">
    <source>
        <dbReference type="ARBA" id="ARBA00022741"/>
    </source>
</evidence>
<dbReference type="SUPFAM" id="SSF90123">
    <property type="entry name" value="ABC transporter transmembrane region"/>
    <property type="match status" value="1"/>
</dbReference>
<feature type="transmembrane region" description="Helical" evidence="7">
    <location>
        <begin position="159"/>
        <end position="177"/>
    </location>
</feature>
<evidence type="ECO:0000259" key="9">
    <source>
        <dbReference type="PROSITE" id="PS50929"/>
    </source>
</evidence>
<dbReference type="Gene3D" id="1.20.1560.10">
    <property type="entry name" value="ABC transporter type 1, transmembrane domain"/>
    <property type="match status" value="1"/>
</dbReference>
<keyword evidence="5 7" id="KW-1133">Transmembrane helix</keyword>
<evidence type="ECO:0000259" key="8">
    <source>
        <dbReference type="PROSITE" id="PS50893"/>
    </source>
</evidence>
<dbReference type="PROSITE" id="PS50893">
    <property type="entry name" value="ABC_TRANSPORTER_2"/>
    <property type="match status" value="1"/>
</dbReference>
<dbReference type="SUPFAM" id="SSF52540">
    <property type="entry name" value="P-loop containing nucleoside triphosphate hydrolases"/>
    <property type="match status" value="1"/>
</dbReference>
<evidence type="ECO:0000256" key="1">
    <source>
        <dbReference type="ARBA" id="ARBA00004651"/>
    </source>
</evidence>
<organism evidence="10 11">
    <name type="scientific">Pseudomonas quercus</name>
    <dbReference type="NCBI Taxonomy" id="2722792"/>
    <lineage>
        <taxon>Bacteria</taxon>
        <taxon>Pseudomonadati</taxon>
        <taxon>Pseudomonadota</taxon>
        <taxon>Gammaproteobacteria</taxon>
        <taxon>Pseudomonadales</taxon>
        <taxon>Pseudomonadaceae</taxon>
        <taxon>Pseudomonas</taxon>
    </lineage>
</organism>
<dbReference type="InterPro" id="IPR003439">
    <property type="entry name" value="ABC_transporter-like_ATP-bd"/>
</dbReference>
<feature type="domain" description="ABC transmembrane type-1" evidence="9">
    <location>
        <begin position="25"/>
        <end position="300"/>
    </location>
</feature>
<dbReference type="InterPro" id="IPR010128">
    <property type="entry name" value="ATPase_T1SS_PrtD-like"/>
</dbReference>
<dbReference type="InterPro" id="IPR003593">
    <property type="entry name" value="AAA+_ATPase"/>
</dbReference>
<dbReference type="Proteomes" id="UP000746535">
    <property type="component" value="Unassembled WGS sequence"/>
</dbReference>
<dbReference type="NCBIfam" id="TIGR01842">
    <property type="entry name" value="type_I_sec_PrtD"/>
    <property type="match status" value="1"/>
</dbReference>
<feature type="transmembrane region" description="Helical" evidence="7">
    <location>
        <begin position="247"/>
        <end position="265"/>
    </location>
</feature>
<dbReference type="PROSITE" id="PS00211">
    <property type="entry name" value="ABC_TRANSPORTER_1"/>
    <property type="match status" value="1"/>
</dbReference>
<dbReference type="Gene3D" id="3.40.50.300">
    <property type="entry name" value="P-loop containing nucleotide triphosphate hydrolases"/>
    <property type="match status" value="1"/>
</dbReference>
<evidence type="ECO:0000256" key="2">
    <source>
        <dbReference type="ARBA" id="ARBA00022692"/>
    </source>
</evidence>
<keyword evidence="2 7" id="KW-0812">Transmembrane</keyword>
<protein>
    <submittedName>
        <fullName evidence="10">Type I secretion system permease/ATPase</fullName>
    </submittedName>
</protein>
<evidence type="ECO:0000256" key="6">
    <source>
        <dbReference type="ARBA" id="ARBA00023136"/>
    </source>
</evidence>
<dbReference type="PROSITE" id="PS50929">
    <property type="entry name" value="ABC_TM1F"/>
    <property type="match status" value="1"/>
</dbReference>
<evidence type="ECO:0000313" key="11">
    <source>
        <dbReference type="Proteomes" id="UP000746535"/>
    </source>
</evidence>
<dbReference type="PANTHER" id="PTHR24221">
    <property type="entry name" value="ATP-BINDING CASSETTE SUB-FAMILY B"/>
    <property type="match status" value="1"/>
</dbReference>
<name>A0ABX0Y9R3_9PSED</name>
<evidence type="ECO:0000313" key="10">
    <source>
        <dbReference type="EMBL" id="NJO99671.1"/>
    </source>
</evidence>
<evidence type="ECO:0000256" key="5">
    <source>
        <dbReference type="ARBA" id="ARBA00022989"/>
    </source>
</evidence>
<feature type="transmembrane region" description="Helical" evidence="7">
    <location>
        <begin position="134"/>
        <end position="153"/>
    </location>
</feature>
<dbReference type="EMBL" id="JAAVJI010000001">
    <property type="protein sequence ID" value="NJO99671.1"/>
    <property type="molecule type" value="Genomic_DNA"/>
</dbReference>
<dbReference type="InterPro" id="IPR011527">
    <property type="entry name" value="ABC1_TM_dom"/>
</dbReference>
<keyword evidence="11" id="KW-1185">Reference proteome</keyword>
<dbReference type="InterPro" id="IPR036640">
    <property type="entry name" value="ABC1_TM_sf"/>
</dbReference>
<proteinExistence type="predicted"/>